<name>A0A3E1K4T1_9GAMM</name>
<dbReference type="SUPFAM" id="SSF53474">
    <property type="entry name" value="alpha/beta-Hydrolases"/>
    <property type="match status" value="1"/>
</dbReference>
<feature type="domain" description="AB hydrolase-1" evidence="1">
    <location>
        <begin position="5"/>
        <end position="121"/>
    </location>
</feature>
<gene>
    <name evidence="2" type="ORF">DZC52_14450</name>
</gene>
<dbReference type="InterPro" id="IPR029058">
    <property type="entry name" value="AB_hydrolase_fold"/>
</dbReference>
<dbReference type="OrthoDB" id="556502at2"/>
<dbReference type="Proteomes" id="UP000260351">
    <property type="component" value="Unassembled WGS sequence"/>
</dbReference>
<dbReference type="EMBL" id="QUZK01000052">
    <property type="protein sequence ID" value="RFF29053.1"/>
    <property type="molecule type" value="Genomic_DNA"/>
</dbReference>
<reference evidence="2 3" key="1">
    <citation type="submission" date="2018-08" db="EMBL/GenBank/DDBJ databases">
        <title>Wenzhouxiangella salilacus sp. nov., a novel bacterium isolated from a saline lake in Xinjiang Province, China.</title>
        <authorList>
            <person name="Han S."/>
        </authorList>
    </citation>
    <scope>NUCLEOTIDE SEQUENCE [LARGE SCALE GENOMIC DNA]</scope>
    <source>
        <strain evidence="2 3">XDB06</strain>
    </source>
</reference>
<dbReference type="PANTHER" id="PTHR37946:SF1">
    <property type="entry name" value="SLL1969 PROTEIN"/>
    <property type="match status" value="1"/>
</dbReference>
<protein>
    <submittedName>
        <fullName evidence="2">Alpha/beta hydrolase</fullName>
    </submittedName>
</protein>
<dbReference type="AlphaFoldDB" id="A0A3E1K4T1"/>
<keyword evidence="2" id="KW-0378">Hydrolase</keyword>
<evidence type="ECO:0000259" key="1">
    <source>
        <dbReference type="Pfam" id="PF12697"/>
    </source>
</evidence>
<organism evidence="2 3">
    <name type="scientific">Wenzhouxiangella sediminis</name>
    <dbReference type="NCBI Taxonomy" id="1792836"/>
    <lineage>
        <taxon>Bacteria</taxon>
        <taxon>Pseudomonadati</taxon>
        <taxon>Pseudomonadota</taxon>
        <taxon>Gammaproteobacteria</taxon>
        <taxon>Chromatiales</taxon>
        <taxon>Wenzhouxiangellaceae</taxon>
        <taxon>Wenzhouxiangella</taxon>
    </lineage>
</organism>
<keyword evidence="3" id="KW-1185">Reference proteome</keyword>
<proteinExistence type="predicted"/>
<dbReference type="PANTHER" id="PTHR37946">
    <property type="entry name" value="SLL1969 PROTEIN"/>
    <property type="match status" value="1"/>
</dbReference>
<accession>A0A3E1K4T1</accession>
<comment type="caution">
    <text evidence="2">The sequence shown here is derived from an EMBL/GenBank/DDBJ whole genome shotgun (WGS) entry which is preliminary data.</text>
</comment>
<dbReference type="InterPro" id="IPR000073">
    <property type="entry name" value="AB_hydrolase_1"/>
</dbReference>
<dbReference type="Pfam" id="PF12697">
    <property type="entry name" value="Abhydrolase_6"/>
    <property type="match status" value="1"/>
</dbReference>
<dbReference type="GO" id="GO:0016787">
    <property type="term" value="F:hydrolase activity"/>
    <property type="evidence" value="ECO:0007669"/>
    <property type="project" value="UniProtKB-KW"/>
</dbReference>
<evidence type="ECO:0000313" key="2">
    <source>
        <dbReference type="EMBL" id="RFF29053.1"/>
    </source>
</evidence>
<dbReference type="Gene3D" id="3.40.50.1820">
    <property type="entry name" value="alpha/beta hydrolase"/>
    <property type="match status" value="1"/>
</dbReference>
<dbReference type="RefSeq" id="WP_116651859.1">
    <property type="nucleotide sequence ID" value="NZ_QUZK01000052.1"/>
</dbReference>
<sequence length="208" mass="22083">MSRSVVLVHGLWWGPWSMGLLGRRLGRRGLETCAFGYPTIRRGLQDNAAALREFIDTLDAERVDLVGHSLGGLVILRMLDEYADLPPGRVVLLGSPVHGSAVGRRVADRGLFRPLVGRARTALENGFSHAPAGRETGVVAGSRSVGVGRIFGPLDGPNDGTVTVAECRLDGASECILPVTHTGLVTAPSVARAVSDFLLEGDFPHSQD</sequence>
<evidence type="ECO:0000313" key="3">
    <source>
        <dbReference type="Proteomes" id="UP000260351"/>
    </source>
</evidence>